<evidence type="ECO:0000313" key="2">
    <source>
        <dbReference type="EMBL" id="KOM55798.1"/>
    </source>
</evidence>
<sequence>MEEDSSSVCLLACARQWRGERCFCVCSGSLLSIVLNVKCIKVVIRKSLRGKGDRADSIANVLDEVYNVVDVVKEVAHQDSRAQPTTLILNEYAFDDEVPMLLDDIMAMDKLPSPRTKTPSPTPNPPSLT</sequence>
<accession>A0A0L9VLE9</accession>
<reference evidence="3" key="1">
    <citation type="journal article" date="2015" name="Proc. Natl. Acad. Sci. U.S.A.">
        <title>Genome sequencing of adzuki bean (Vigna angularis) provides insight into high starch and low fat accumulation and domestication.</title>
        <authorList>
            <person name="Yang K."/>
            <person name="Tian Z."/>
            <person name="Chen C."/>
            <person name="Luo L."/>
            <person name="Zhao B."/>
            <person name="Wang Z."/>
            <person name="Yu L."/>
            <person name="Li Y."/>
            <person name="Sun Y."/>
            <person name="Li W."/>
            <person name="Chen Y."/>
            <person name="Li Y."/>
            <person name="Zhang Y."/>
            <person name="Ai D."/>
            <person name="Zhao J."/>
            <person name="Shang C."/>
            <person name="Ma Y."/>
            <person name="Wu B."/>
            <person name="Wang M."/>
            <person name="Gao L."/>
            <person name="Sun D."/>
            <person name="Zhang P."/>
            <person name="Guo F."/>
            <person name="Wang W."/>
            <person name="Li Y."/>
            <person name="Wang J."/>
            <person name="Varshney R.K."/>
            <person name="Wang J."/>
            <person name="Ling H.Q."/>
            <person name="Wan P."/>
        </authorList>
    </citation>
    <scope>NUCLEOTIDE SEQUENCE</scope>
    <source>
        <strain evidence="3">cv. Jingnong 6</strain>
    </source>
</reference>
<dbReference type="EMBL" id="CM003380">
    <property type="protein sequence ID" value="KOM55798.1"/>
    <property type="molecule type" value="Genomic_DNA"/>
</dbReference>
<gene>
    <name evidence="2" type="ORF">LR48_Vigan10g169000</name>
</gene>
<feature type="region of interest" description="Disordered" evidence="1">
    <location>
        <begin position="109"/>
        <end position="129"/>
    </location>
</feature>
<organism evidence="2 3">
    <name type="scientific">Phaseolus angularis</name>
    <name type="common">Azuki bean</name>
    <name type="synonym">Vigna angularis</name>
    <dbReference type="NCBI Taxonomy" id="3914"/>
    <lineage>
        <taxon>Eukaryota</taxon>
        <taxon>Viridiplantae</taxon>
        <taxon>Streptophyta</taxon>
        <taxon>Embryophyta</taxon>
        <taxon>Tracheophyta</taxon>
        <taxon>Spermatophyta</taxon>
        <taxon>Magnoliopsida</taxon>
        <taxon>eudicotyledons</taxon>
        <taxon>Gunneridae</taxon>
        <taxon>Pentapetalae</taxon>
        <taxon>rosids</taxon>
        <taxon>fabids</taxon>
        <taxon>Fabales</taxon>
        <taxon>Fabaceae</taxon>
        <taxon>Papilionoideae</taxon>
        <taxon>50 kb inversion clade</taxon>
        <taxon>NPAAA clade</taxon>
        <taxon>indigoferoid/millettioid clade</taxon>
        <taxon>Phaseoleae</taxon>
        <taxon>Vigna</taxon>
    </lineage>
</organism>
<dbReference type="Proteomes" id="UP000053144">
    <property type="component" value="Chromosome 10"/>
</dbReference>
<evidence type="ECO:0000256" key="1">
    <source>
        <dbReference type="SAM" id="MobiDB-lite"/>
    </source>
</evidence>
<dbReference type="AlphaFoldDB" id="A0A0L9VLE9"/>
<proteinExistence type="predicted"/>
<protein>
    <submittedName>
        <fullName evidence="2">Uncharacterized protein</fullName>
    </submittedName>
</protein>
<feature type="compositionally biased region" description="Pro residues" evidence="1">
    <location>
        <begin position="120"/>
        <end position="129"/>
    </location>
</feature>
<dbReference type="Gramene" id="KOM55798">
    <property type="protein sequence ID" value="KOM55798"/>
    <property type="gene ID" value="LR48_Vigan10g169000"/>
</dbReference>
<name>A0A0L9VLE9_PHAAN</name>
<evidence type="ECO:0000313" key="3">
    <source>
        <dbReference type="Proteomes" id="UP000053144"/>
    </source>
</evidence>